<proteinExistence type="inferred from homology"/>
<accession>A0A1H8A0E5</accession>
<dbReference type="PANTHER" id="PTHR34413:SF2">
    <property type="entry name" value="PROPHAGE TAIL FIBER ASSEMBLY PROTEIN HOMOLOG TFAE-RELATED"/>
    <property type="match status" value="1"/>
</dbReference>
<dbReference type="Pfam" id="PF20454">
    <property type="entry name" value="GpA_nuclease"/>
    <property type="match status" value="1"/>
</dbReference>
<sequence>MKQATIDLFTQIFSVLAPPPNLTISEWADKYRYLSQESSAQPGKWNTAKTPYLREIMDAITDDETKKVVFMSAAQLGKTDGPILNSIGYYMYCDPCPIMVLQPTIQMAETFSKDRLAPMLRDTPILRDKINDKSRNSGNTILQKIFPGGHVTMVGANSASSLASRPIRILLADEIDRYSETAGKEGDPLLLASKRITTFWNKKEVYTSTPTIKGLSRIEVEYIHSTQEEWNVPCPECGEYQPMEWAQVIFDKENLEEICYACSKCGVVLSEPTWKEQYINGKFVAKFPNRKVRGFHLNALSSLLTEWKDIVQKFLTANEEKKKGNIHLLKVWTNTEMGQTWEEEGEQLEQDDLYKRREKYNCEVPEEVICLTAGIDTQDDRFEIEVVGWGVDKESWGIKYQVIYGDLKLPEIWNELDTFLSQTFTRADGAKLKIICACMDSGGHFTNQVYKFCKARTARRVYAIKGKGGMEVPYVKKPTKSNRAKTPLFIIGVDTGKSLLYQCLAITEEGPNYCHFPKEKDRGYTQEYFKGLTAEKMVLTYKQGRAQHIWMLKDSGYKRNEPLDIRNYATAALEIANPVLKKPDKTDVTGSPIKKRGRRSRSGGVI</sequence>
<evidence type="ECO:0000313" key="4">
    <source>
        <dbReference type="EMBL" id="SEM64061.1"/>
    </source>
</evidence>
<feature type="domain" description="Terminase large subunit GpA endonuclease" evidence="3">
    <location>
        <begin position="293"/>
        <end position="577"/>
    </location>
</feature>
<dbReference type="RefSeq" id="WP_092752290.1">
    <property type="nucleotide sequence ID" value="NZ_FOCG01000001.1"/>
</dbReference>
<evidence type="ECO:0000259" key="2">
    <source>
        <dbReference type="Pfam" id="PF05876"/>
    </source>
</evidence>
<dbReference type="GO" id="GO:0016887">
    <property type="term" value="F:ATP hydrolysis activity"/>
    <property type="evidence" value="ECO:0007669"/>
    <property type="project" value="InterPro"/>
</dbReference>
<protein>
    <submittedName>
        <fullName evidence="4">Phage terminase, large subunit GpA</fullName>
    </submittedName>
</protein>
<dbReference type="InterPro" id="IPR051220">
    <property type="entry name" value="TFA_Chaperone"/>
</dbReference>
<dbReference type="STRING" id="474960.SAMN05216180_1027"/>
<dbReference type="AlphaFoldDB" id="A0A1H8A0E5"/>
<dbReference type="HAMAP" id="MF_04144">
    <property type="entry name" value="TERL_LAMBDA"/>
    <property type="match status" value="1"/>
</dbReference>
<dbReference type="InterPro" id="IPR046454">
    <property type="entry name" value="GpA_endonuclease"/>
</dbReference>
<name>A0A1H8A0E5_9FIRM</name>
<dbReference type="Gene3D" id="3.40.50.300">
    <property type="entry name" value="P-loop containing nucleotide triphosphate hydrolases"/>
    <property type="match status" value="1"/>
</dbReference>
<dbReference type="EMBL" id="FOCG01000001">
    <property type="protein sequence ID" value="SEM64061.1"/>
    <property type="molecule type" value="Genomic_DNA"/>
</dbReference>
<feature type="domain" description="Phage terminase large subunit GpA ATPase" evidence="2">
    <location>
        <begin position="39"/>
        <end position="281"/>
    </location>
</feature>
<dbReference type="InterPro" id="IPR008866">
    <property type="entry name" value="Phage_lambda_GpA-like"/>
</dbReference>
<dbReference type="InterPro" id="IPR046453">
    <property type="entry name" value="GpA_ATPase"/>
</dbReference>
<gene>
    <name evidence="4" type="ORF">SAMN05216180_1027</name>
</gene>
<evidence type="ECO:0000259" key="3">
    <source>
        <dbReference type="Pfam" id="PF20454"/>
    </source>
</evidence>
<keyword evidence="5" id="KW-1185">Reference proteome</keyword>
<reference evidence="4 5" key="1">
    <citation type="submission" date="2016-10" db="EMBL/GenBank/DDBJ databases">
        <authorList>
            <person name="de Groot N.N."/>
        </authorList>
    </citation>
    <scope>NUCLEOTIDE SEQUENCE [LARGE SCALE GENOMIC DNA]</scope>
    <source>
        <strain evidence="4 5">CGMCC 1.5070</strain>
    </source>
</reference>
<dbReference type="GO" id="GO:0005524">
    <property type="term" value="F:ATP binding"/>
    <property type="evidence" value="ECO:0007669"/>
    <property type="project" value="InterPro"/>
</dbReference>
<evidence type="ECO:0000313" key="5">
    <source>
        <dbReference type="Proteomes" id="UP000199158"/>
    </source>
</evidence>
<dbReference type="InterPro" id="IPR027417">
    <property type="entry name" value="P-loop_NTPase"/>
</dbReference>
<organism evidence="4 5">
    <name type="scientific">Hydrogenoanaerobacterium saccharovorans</name>
    <dbReference type="NCBI Taxonomy" id="474960"/>
    <lineage>
        <taxon>Bacteria</taxon>
        <taxon>Bacillati</taxon>
        <taxon>Bacillota</taxon>
        <taxon>Clostridia</taxon>
        <taxon>Eubacteriales</taxon>
        <taxon>Oscillospiraceae</taxon>
        <taxon>Hydrogenoanaerobacterium</taxon>
    </lineage>
</organism>
<dbReference type="PANTHER" id="PTHR34413">
    <property type="entry name" value="PROPHAGE TAIL FIBER ASSEMBLY PROTEIN HOMOLOG TFAE-RELATED-RELATED"/>
    <property type="match status" value="1"/>
</dbReference>
<evidence type="ECO:0000256" key="1">
    <source>
        <dbReference type="SAM" id="MobiDB-lite"/>
    </source>
</evidence>
<dbReference type="Proteomes" id="UP000199158">
    <property type="component" value="Unassembled WGS sequence"/>
</dbReference>
<dbReference type="GO" id="GO:0004519">
    <property type="term" value="F:endonuclease activity"/>
    <property type="evidence" value="ECO:0007669"/>
    <property type="project" value="InterPro"/>
</dbReference>
<feature type="compositionally biased region" description="Basic residues" evidence="1">
    <location>
        <begin position="593"/>
        <end position="606"/>
    </location>
</feature>
<feature type="region of interest" description="Disordered" evidence="1">
    <location>
        <begin position="583"/>
        <end position="606"/>
    </location>
</feature>
<dbReference type="OrthoDB" id="5181253at2"/>
<dbReference type="Pfam" id="PF05876">
    <property type="entry name" value="GpA_ATPase"/>
    <property type="match status" value="1"/>
</dbReference>